<gene>
    <name evidence="1" type="ORF">GSMUA_264490.1</name>
</gene>
<dbReference type="AlphaFoldDB" id="A0A804J3L3"/>
<sequence length="82" mass="9713">MEQILPEANRRHGTGVGSPFHSLLKPSYYIYEHKRGISAHSFGHHLVEREREREREREERETYCKNIFEPKMVSYGCICTCT</sequence>
<protein>
    <submittedName>
        <fullName evidence="1">(wild Malaysian banana) hypothetical protein</fullName>
    </submittedName>
</protein>
<dbReference type="EnsemblPlants" id="Ma05_t12250.1">
    <property type="protein sequence ID" value="Ma05_p12250.1"/>
    <property type="gene ID" value="Ma05_g12250"/>
</dbReference>
<evidence type="ECO:0000313" key="3">
    <source>
        <dbReference type="Proteomes" id="UP000012960"/>
    </source>
</evidence>
<reference evidence="2" key="2">
    <citation type="submission" date="2021-05" db="UniProtKB">
        <authorList>
            <consortium name="EnsemblPlants"/>
        </authorList>
    </citation>
    <scope>IDENTIFICATION</scope>
    <source>
        <strain evidence="2">subsp. malaccensis</strain>
    </source>
</reference>
<accession>A0A804J3L3</accession>
<dbReference type="InParanoid" id="A0A804J3L3"/>
<organism evidence="2 3">
    <name type="scientific">Musa acuminata subsp. malaccensis</name>
    <name type="common">Wild banana</name>
    <name type="synonym">Musa malaccensis</name>
    <dbReference type="NCBI Taxonomy" id="214687"/>
    <lineage>
        <taxon>Eukaryota</taxon>
        <taxon>Viridiplantae</taxon>
        <taxon>Streptophyta</taxon>
        <taxon>Embryophyta</taxon>
        <taxon>Tracheophyta</taxon>
        <taxon>Spermatophyta</taxon>
        <taxon>Magnoliopsida</taxon>
        <taxon>Liliopsida</taxon>
        <taxon>Zingiberales</taxon>
        <taxon>Musaceae</taxon>
        <taxon>Musa</taxon>
    </lineage>
</organism>
<evidence type="ECO:0000313" key="1">
    <source>
        <dbReference type="EMBL" id="CAG1838272.1"/>
    </source>
</evidence>
<name>A0A804J3L3_MUSAM</name>
<dbReference type="Proteomes" id="UP000012960">
    <property type="component" value="Unplaced"/>
</dbReference>
<dbReference type="EMBL" id="HG996470">
    <property type="protein sequence ID" value="CAG1838272.1"/>
    <property type="molecule type" value="Genomic_DNA"/>
</dbReference>
<keyword evidence="3" id="KW-1185">Reference proteome</keyword>
<reference evidence="1" key="1">
    <citation type="submission" date="2021-03" db="EMBL/GenBank/DDBJ databases">
        <authorList>
            <consortium name="Genoscope - CEA"/>
            <person name="William W."/>
        </authorList>
    </citation>
    <scope>NUCLEOTIDE SEQUENCE</scope>
    <source>
        <strain evidence="1">Doubled-haploid Pahang</strain>
    </source>
</reference>
<evidence type="ECO:0000313" key="2">
    <source>
        <dbReference type="EnsemblPlants" id="Ma05_p12250.1"/>
    </source>
</evidence>
<dbReference type="Gramene" id="Ma05_t12250.1">
    <property type="protein sequence ID" value="Ma05_p12250.1"/>
    <property type="gene ID" value="Ma05_g12250"/>
</dbReference>
<proteinExistence type="predicted"/>